<proteinExistence type="predicted"/>
<sequence length="1058" mass="116521">MKFTKAAMLCMALTATLAPLRAGAASNTQIRKTHYRPDGISAVCTDGQTKFNRALYGAHSGFRMECSDMPKFGIYLPRMGGNLRLTLPQGSCTARYTPGRMDYSQGGIEVEAQVMRSTDMALWRLTNTTASAVTVPVRFGGVADKKFFREGDLGVDDPTCFDLKPEYCKGNIFTVNGDTVRVEYGNKQRAQLSLLIPAAGSHISELPVYEGEIVLAPGESKYITLIPSPVIPAGFSIPAMMKQAESERAALASAVSISTPDPWLNPIGSAMSVAADGIWSGQAWLHGSIGWRTPHLGWRGAYVGNAIGRHDRALTHFATYADNQVTDIPATLQHPCQDSTLNLARAEKRWGTPMYSNGYICRRPGKKGEMSHYDMNLVYIDALMRHFRHTGDTAAMRRFFPVIKRHLAWEKLNFDPDGDHLYDAYCCIWASDALYYSGGAVTHSSAYNRFANLMAARVSQIIGEDPTPYLDEAEAIGKAIDATLWMPERGHWAEFKDAGGKQRLHPSAAVWTIYHAIDSEIADPFQAYAATCYVDSVIPHIPVLSDSGVDNIYTISTTNWKPYSWSINNVAIAEVMHTALAYWQAGRSEEACRLMKAVVMDNMYLGASPLNFGQISHYDAVRGESYRDFADPIGVWSRALTEGLFGIRPDMTAATPRVEIIPGFPSDWNSASINLPDIAYSFRRDGDRLVYTIDNRYRLAPQVLLTVPVHGVRSVKVNGRTVAWENVDSSIGTPRLRINAGNEPQLEVVIETAGELTAIPTGRVREEGPVKFTEMADGVLKWWTAEISAHRPFTAVAAPGFDDINPTRCETVDLRKAYNASVTDIFRNRYLSPRPQVTTLQIPAQGIGEWCHPKLTAEIDDSGLRSRLDREKGRLVTELGIPFALPAKGSNVIYTSLWDNYPDRASVKLSGKASHLYLVMAGSTNHMQSGIENGKIRIRYKDGSESVTPLVNPHNWAPIEQDFYNDNHAFALAPGTKPLYRMHLQTGHVARDLAREVGKRQELESTGADGDIVGTIPGGAAVVLDIPADPKRKLESLEIETLSGDVVIGLMGITLQRP</sequence>
<feature type="chain" id="PRO_5016106709" evidence="1">
    <location>
        <begin position="25"/>
        <end position="1058"/>
    </location>
</feature>
<comment type="caution">
    <text evidence="2">The sequence shown here is derived from an EMBL/GenBank/DDBJ whole genome shotgun (WGS) entry which is preliminary data.</text>
</comment>
<dbReference type="Gene3D" id="1.50.10.10">
    <property type="match status" value="1"/>
</dbReference>
<dbReference type="InterPro" id="IPR012341">
    <property type="entry name" value="6hp_glycosidase-like_sf"/>
</dbReference>
<gene>
    <name evidence="2" type="ORF">C5O23_07570</name>
</gene>
<name>A0A2V1IN06_9BACT</name>
<dbReference type="AlphaFoldDB" id="A0A2V1IN06"/>
<evidence type="ECO:0000313" key="2">
    <source>
        <dbReference type="EMBL" id="PWB02134.1"/>
    </source>
</evidence>
<dbReference type="InterPro" id="IPR008928">
    <property type="entry name" value="6-hairpin_glycosidase_sf"/>
</dbReference>
<dbReference type="GO" id="GO:0005975">
    <property type="term" value="P:carbohydrate metabolic process"/>
    <property type="evidence" value="ECO:0007669"/>
    <property type="project" value="InterPro"/>
</dbReference>
<dbReference type="InterPro" id="IPR028028">
    <property type="entry name" value="DUF4450"/>
</dbReference>
<reference evidence="3" key="1">
    <citation type="submission" date="2018-02" db="EMBL/GenBank/DDBJ databases">
        <authorList>
            <person name="Clavel T."/>
            <person name="Strowig T."/>
        </authorList>
    </citation>
    <scope>NUCLEOTIDE SEQUENCE [LARGE SCALE GENOMIC DNA]</scope>
    <source>
        <strain evidence="3">DSM 103720</strain>
    </source>
</reference>
<dbReference type="Proteomes" id="UP000244905">
    <property type="component" value="Unassembled WGS sequence"/>
</dbReference>
<dbReference type="Pfam" id="PF14614">
    <property type="entry name" value="DUF4450"/>
    <property type="match status" value="1"/>
</dbReference>
<keyword evidence="3" id="KW-1185">Reference proteome</keyword>
<evidence type="ECO:0000313" key="3">
    <source>
        <dbReference type="Proteomes" id="UP000244905"/>
    </source>
</evidence>
<feature type="signal peptide" evidence="1">
    <location>
        <begin position="1"/>
        <end position="24"/>
    </location>
</feature>
<organism evidence="2 3">
    <name type="scientific">Duncaniella muris</name>
    <dbReference type="NCBI Taxonomy" id="2094150"/>
    <lineage>
        <taxon>Bacteria</taxon>
        <taxon>Pseudomonadati</taxon>
        <taxon>Bacteroidota</taxon>
        <taxon>Bacteroidia</taxon>
        <taxon>Bacteroidales</taxon>
        <taxon>Muribaculaceae</taxon>
        <taxon>Duncaniella</taxon>
    </lineage>
</organism>
<evidence type="ECO:0000256" key="1">
    <source>
        <dbReference type="SAM" id="SignalP"/>
    </source>
</evidence>
<accession>A0A2V1IN06</accession>
<dbReference type="GeneID" id="82526201"/>
<keyword evidence="1" id="KW-0732">Signal</keyword>
<dbReference type="RefSeq" id="WP_107032343.1">
    <property type="nucleotide sequence ID" value="NZ_PUEC01000015.1"/>
</dbReference>
<dbReference type="SUPFAM" id="SSF48208">
    <property type="entry name" value="Six-hairpin glycosidases"/>
    <property type="match status" value="1"/>
</dbReference>
<protein>
    <submittedName>
        <fullName evidence="2">DUF4450 domain-containing protein</fullName>
    </submittedName>
</protein>
<dbReference type="EMBL" id="PUEC01000015">
    <property type="protein sequence ID" value="PWB02134.1"/>
    <property type="molecule type" value="Genomic_DNA"/>
</dbReference>